<feature type="binding site" evidence="10">
    <location>
        <position position="202"/>
    </location>
    <ligand>
        <name>substrate</name>
    </ligand>
</feature>
<dbReference type="FunFam" id="3.90.950.10:FF:000001">
    <property type="entry name" value="dITP/XTP pyrophosphatase"/>
    <property type="match status" value="1"/>
</dbReference>
<feature type="binding site" evidence="10">
    <location>
        <position position="75"/>
    </location>
    <ligand>
        <name>substrate</name>
    </ligand>
</feature>
<evidence type="ECO:0000256" key="4">
    <source>
        <dbReference type="ARBA" id="ARBA00022741"/>
    </source>
</evidence>
<protein>
    <recommendedName>
        <fullName evidence="10">dITP/XTP pyrophosphatase</fullName>
        <ecNumber evidence="10">3.6.1.66</ecNumber>
    </recommendedName>
    <alternativeName>
        <fullName evidence="10">Non-canonical purine NTP pyrophosphatase</fullName>
    </alternativeName>
    <alternativeName>
        <fullName evidence="10">Non-standard purine NTP pyrophosphatase</fullName>
    </alternativeName>
    <alternativeName>
        <fullName evidence="10">Nucleoside-triphosphate diphosphatase</fullName>
    </alternativeName>
    <alternativeName>
        <fullName evidence="10">Nucleoside-triphosphate pyrophosphatase</fullName>
        <shortName evidence="10">NTPase</shortName>
    </alternativeName>
</protein>
<evidence type="ECO:0000256" key="8">
    <source>
        <dbReference type="ARBA" id="ARBA00051875"/>
    </source>
</evidence>
<feature type="active site" description="Proton acceptor" evidence="10">
    <location>
        <position position="74"/>
    </location>
</feature>
<keyword evidence="3 10" id="KW-0479">Metal-binding</keyword>
<accession>A0A518BFI9</accession>
<evidence type="ECO:0000256" key="7">
    <source>
        <dbReference type="ARBA" id="ARBA00023080"/>
    </source>
</evidence>
<dbReference type="GO" id="GO:0000166">
    <property type="term" value="F:nucleotide binding"/>
    <property type="evidence" value="ECO:0007669"/>
    <property type="project" value="UniProtKB-KW"/>
</dbReference>
<dbReference type="GO" id="GO:0009117">
    <property type="term" value="P:nucleotide metabolic process"/>
    <property type="evidence" value="ECO:0007669"/>
    <property type="project" value="UniProtKB-KW"/>
</dbReference>
<evidence type="ECO:0000256" key="5">
    <source>
        <dbReference type="ARBA" id="ARBA00022801"/>
    </source>
</evidence>
<dbReference type="Pfam" id="PF01725">
    <property type="entry name" value="Ham1p_like"/>
    <property type="match status" value="1"/>
</dbReference>
<dbReference type="Gene3D" id="3.90.950.10">
    <property type="match status" value="1"/>
</dbReference>
<keyword evidence="5 10" id="KW-0378">Hydrolase</keyword>
<dbReference type="GO" id="GO:0036222">
    <property type="term" value="F:XTP diphosphatase activity"/>
    <property type="evidence" value="ECO:0007669"/>
    <property type="project" value="UniProtKB-UniRule"/>
</dbReference>
<dbReference type="GO" id="GO:0017111">
    <property type="term" value="F:ribonucleoside triphosphate phosphatase activity"/>
    <property type="evidence" value="ECO:0007669"/>
    <property type="project" value="InterPro"/>
</dbReference>
<feature type="binding site" evidence="10">
    <location>
        <begin position="166"/>
        <end position="169"/>
    </location>
    <ligand>
        <name>substrate</name>
    </ligand>
</feature>
<dbReference type="KEGG" id="pbap:Pla133_07970"/>
<evidence type="ECO:0000313" key="12">
    <source>
        <dbReference type="Proteomes" id="UP000316921"/>
    </source>
</evidence>
<name>A0A518BFI9_9BACT</name>
<comment type="caution">
    <text evidence="10">Lacks conserved residue(s) required for the propagation of feature annotation.</text>
</comment>
<evidence type="ECO:0000256" key="9">
    <source>
        <dbReference type="ARBA" id="ARBA00052017"/>
    </source>
</evidence>
<dbReference type="RefSeq" id="WP_145062612.1">
    <property type="nucleotide sequence ID" value="NZ_CP036287.1"/>
</dbReference>
<dbReference type="GO" id="GO:0009146">
    <property type="term" value="P:purine nucleoside triphosphate catabolic process"/>
    <property type="evidence" value="ECO:0007669"/>
    <property type="project" value="UniProtKB-UniRule"/>
</dbReference>
<dbReference type="PANTHER" id="PTHR11067:SF9">
    <property type="entry name" value="INOSINE TRIPHOSPHATE PYROPHOSPHATASE"/>
    <property type="match status" value="1"/>
</dbReference>
<dbReference type="CDD" id="cd00515">
    <property type="entry name" value="HAM1"/>
    <property type="match status" value="1"/>
</dbReference>
<comment type="catalytic activity">
    <reaction evidence="9 10">
        <text>XTP + H2O = XMP + diphosphate + H(+)</text>
        <dbReference type="Rhea" id="RHEA:28610"/>
        <dbReference type="ChEBI" id="CHEBI:15377"/>
        <dbReference type="ChEBI" id="CHEBI:15378"/>
        <dbReference type="ChEBI" id="CHEBI:33019"/>
        <dbReference type="ChEBI" id="CHEBI:57464"/>
        <dbReference type="ChEBI" id="CHEBI:61314"/>
        <dbReference type="EC" id="3.6.1.66"/>
    </reaction>
</comment>
<keyword evidence="12" id="KW-1185">Reference proteome</keyword>
<dbReference type="InterPro" id="IPR020922">
    <property type="entry name" value="dITP/XTP_pyrophosphatase"/>
</dbReference>
<organism evidence="11 12">
    <name type="scientific">Engelhardtia mirabilis</name>
    <dbReference type="NCBI Taxonomy" id="2528011"/>
    <lineage>
        <taxon>Bacteria</taxon>
        <taxon>Pseudomonadati</taxon>
        <taxon>Planctomycetota</taxon>
        <taxon>Planctomycetia</taxon>
        <taxon>Planctomycetia incertae sedis</taxon>
        <taxon>Engelhardtia</taxon>
    </lineage>
</organism>
<feature type="binding site" evidence="10">
    <location>
        <begin position="207"/>
        <end position="208"/>
    </location>
    <ligand>
        <name>substrate</name>
    </ligand>
</feature>
<dbReference type="EC" id="3.6.1.66" evidence="10"/>
<comment type="catalytic activity">
    <reaction evidence="10">
        <text>ITP + H2O = IMP + diphosphate + H(+)</text>
        <dbReference type="Rhea" id="RHEA:29399"/>
        <dbReference type="ChEBI" id="CHEBI:15377"/>
        <dbReference type="ChEBI" id="CHEBI:15378"/>
        <dbReference type="ChEBI" id="CHEBI:33019"/>
        <dbReference type="ChEBI" id="CHEBI:58053"/>
        <dbReference type="ChEBI" id="CHEBI:61402"/>
        <dbReference type="EC" id="3.6.1.66"/>
    </reaction>
</comment>
<evidence type="ECO:0000256" key="10">
    <source>
        <dbReference type="HAMAP-Rule" id="MF_01405"/>
    </source>
</evidence>
<feature type="binding site" evidence="10">
    <location>
        <position position="74"/>
    </location>
    <ligand>
        <name>Mg(2+)</name>
        <dbReference type="ChEBI" id="CHEBI:18420"/>
    </ligand>
</feature>
<evidence type="ECO:0000256" key="2">
    <source>
        <dbReference type="ARBA" id="ARBA00011738"/>
    </source>
</evidence>
<dbReference type="PANTHER" id="PTHR11067">
    <property type="entry name" value="INOSINE TRIPHOSPHATE PYROPHOSPHATASE/HAM1 PROTEIN"/>
    <property type="match status" value="1"/>
</dbReference>
<evidence type="ECO:0000313" key="11">
    <source>
        <dbReference type="EMBL" id="QDU65731.1"/>
    </source>
</evidence>
<comment type="cofactor">
    <cofactor evidence="10">
        <name>Mg(2+)</name>
        <dbReference type="ChEBI" id="CHEBI:18420"/>
    </cofactor>
    <text evidence="10">Binds 1 Mg(2+) ion per subunit.</text>
</comment>
<feature type="binding site" evidence="10">
    <location>
        <begin position="12"/>
        <end position="17"/>
    </location>
    <ligand>
        <name>substrate</name>
    </ligand>
</feature>
<keyword evidence="4 10" id="KW-0547">Nucleotide-binding</keyword>
<comment type="function">
    <text evidence="10">Pyrophosphatase that catalyzes the hydrolysis of nucleoside triphosphates to their monophosphate derivatives, with a high preference for the non-canonical purine nucleotides XTP (xanthosine triphosphate), dITP (deoxyinosine triphosphate) and ITP. Seems to function as a house-cleaning enzyme that removes non-canonical purine nucleotides from the nucleotide pool, thus preventing their incorporation into DNA/RNA and avoiding chromosomal lesions.</text>
</comment>
<sequence>MPSAPLRILLASGNAKKLGELRALLAPSGLDVVAPSDVGGLPEVIEDGATFEANAAKKARSGALASGLPCLADDSGLCVDALGGAPGVHSARFAADETSAETNGNASDAENNAKLLRELEGLTPEQRGACFVCVLCLADAAGEVIATFRGEAPGRILAAAVGSGGFGYDPLFAPVFEPLLDPGSESNRAPARTFAQLSPTEKAAVGHRGRALAQLRAALPDLLPRLIVQAH</sequence>
<dbReference type="SUPFAM" id="SSF52972">
    <property type="entry name" value="ITPase-like"/>
    <property type="match status" value="1"/>
</dbReference>
<evidence type="ECO:0000256" key="3">
    <source>
        <dbReference type="ARBA" id="ARBA00022723"/>
    </source>
</evidence>
<dbReference type="GO" id="GO:0005829">
    <property type="term" value="C:cytosol"/>
    <property type="evidence" value="ECO:0007669"/>
    <property type="project" value="TreeGrafter"/>
</dbReference>
<dbReference type="GO" id="GO:0046872">
    <property type="term" value="F:metal ion binding"/>
    <property type="evidence" value="ECO:0007669"/>
    <property type="project" value="UniProtKB-KW"/>
</dbReference>
<dbReference type="Proteomes" id="UP000316921">
    <property type="component" value="Chromosome"/>
</dbReference>
<evidence type="ECO:0000256" key="1">
    <source>
        <dbReference type="ARBA" id="ARBA00008023"/>
    </source>
</evidence>
<dbReference type="InterPro" id="IPR002637">
    <property type="entry name" value="RdgB/HAM1"/>
</dbReference>
<keyword evidence="7 10" id="KW-0546">Nucleotide metabolism</keyword>
<comment type="similarity">
    <text evidence="1 10">Belongs to the HAM1 NTPase family.</text>
</comment>
<gene>
    <name evidence="11" type="ORF">Pla133_07970</name>
</gene>
<dbReference type="InterPro" id="IPR029001">
    <property type="entry name" value="ITPase-like_fam"/>
</dbReference>
<keyword evidence="6 10" id="KW-0460">Magnesium</keyword>
<proteinExistence type="inferred from homology"/>
<comment type="catalytic activity">
    <reaction evidence="8 10">
        <text>dITP + H2O = dIMP + diphosphate + H(+)</text>
        <dbReference type="Rhea" id="RHEA:28342"/>
        <dbReference type="ChEBI" id="CHEBI:15377"/>
        <dbReference type="ChEBI" id="CHEBI:15378"/>
        <dbReference type="ChEBI" id="CHEBI:33019"/>
        <dbReference type="ChEBI" id="CHEBI:61194"/>
        <dbReference type="ChEBI" id="CHEBI:61382"/>
        <dbReference type="EC" id="3.6.1.66"/>
    </reaction>
</comment>
<dbReference type="GO" id="GO:0036220">
    <property type="term" value="F:ITP diphosphatase activity"/>
    <property type="evidence" value="ECO:0007669"/>
    <property type="project" value="UniProtKB-UniRule"/>
</dbReference>
<dbReference type="EMBL" id="CP036287">
    <property type="protein sequence ID" value="QDU65731.1"/>
    <property type="molecule type" value="Genomic_DNA"/>
</dbReference>
<dbReference type="GO" id="GO:0035870">
    <property type="term" value="F:dITP diphosphatase activity"/>
    <property type="evidence" value="ECO:0007669"/>
    <property type="project" value="UniProtKB-UniRule"/>
</dbReference>
<reference evidence="11 12" key="1">
    <citation type="submission" date="2019-02" db="EMBL/GenBank/DDBJ databases">
        <title>Deep-cultivation of Planctomycetes and their phenomic and genomic characterization uncovers novel biology.</title>
        <authorList>
            <person name="Wiegand S."/>
            <person name="Jogler M."/>
            <person name="Boedeker C."/>
            <person name="Pinto D."/>
            <person name="Vollmers J."/>
            <person name="Rivas-Marin E."/>
            <person name="Kohn T."/>
            <person name="Peeters S.H."/>
            <person name="Heuer A."/>
            <person name="Rast P."/>
            <person name="Oberbeckmann S."/>
            <person name="Bunk B."/>
            <person name="Jeske O."/>
            <person name="Meyerdierks A."/>
            <person name="Storesund J.E."/>
            <person name="Kallscheuer N."/>
            <person name="Luecker S."/>
            <person name="Lage O.M."/>
            <person name="Pohl T."/>
            <person name="Merkel B.J."/>
            <person name="Hornburger P."/>
            <person name="Mueller R.-W."/>
            <person name="Bruemmer F."/>
            <person name="Labrenz M."/>
            <person name="Spormann A.M."/>
            <person name="Op den Camp H."/>
            <person name="Overmann J."/>
            <person name="Amann R."/>
            <person name="Jetten M.S.M."/>
            <person name="Mascher T."/>
            <person name="Medema M.H."/>
            <person name="Devos D.P."/>
            <person name="Kaster A.-K."/>
            <person name="Ovreas L."/>
            <person name="Rohde M."/>
            <person name="Galperin M.Y."/>
            <person name="Jogler C."/>
        </authorList>
    </citation>
    <scope>NUCLEOTIDE SEQUENCE [LARGE SCALE GENOMIC DNA]</scope>
    <source>
        <strain evidence="11 12">Pla133</strain>
    </source>
</reference>
<dbReference type="AlphaFoldDB" id="A0A518BFI9"/>
<evidence type="ECO:0000256" key="6">
    <source>
        <dbReference type="ARBA" id="ARBA00022842"/>
    </source>
</evidence>
<dbReference type="HAMAP" id="MF_01405">
    <property type="entry name" value="Non_canon_purine_NTPase"/>
    <property type="match status" value="1"/>
</dbReference>
<comment type="subunit">
    <text evidence="2 10">Homodimer.</text>
</comment>